<dbReference type="EMBL" id="JALLBG020000275">
    <property type="protein sequence ID" value="KAL3757022.1"/>
    <property type="molecule type" value="Genomic_DNA"/>
</dbReference>
<comment type="caution">
    <text evidence="2">The sequence shown here is derived from an EMBL/GenBank/DDBJ whole genome shotgun (WGS) entry which is preliminary data.</text>
</comment>
<accession>A0ABD3M093</accession>
<gene>
    <name evidence="2" type="ORF">ACHAWU_005747</name>
</gene>
<reference evidence="2 3" key="1">
    <citation type="submission" date="2024-10" db="EMBL/GenBank/DDBJ databases">
        <title>Updated reference genomes for cyclostephanoid diatoms.</title>
        <authorList>
            <person name="Roberts W.R."/>
            <person name="Alverson A.J."/>
        </authorList>
    </citation>
    <scope>NUCLEOTIDE SEQUENCE [LARGE SCALE GENOMIC DNA]</scope>
    <source>
        <strain evidence="2 3">AJA232-27</strain>
    </source>
</reference>
<sequence length="549" mass="62180">MHVMMKPTQLLLLNLLLRSSLLTGSKASAAAAAATASEPSTTQTISTLSDLPFNDDHRLTNHIFAYPAGQCASLIETDTTIHDGIWNHKFVALDGEAYTAVFGHIENVPDAPSNNNGDVQSFRDCVAVCIERGTLRDVVARPLPHRYWRYGHKLDEDRDVELNDIVSFLHSDSCGKVEYGFINYHTNPLKVYWVNAKTGDKQFNHELGIGERETYFITTYVGHKFQVYDITPNEDPLENEMFLEIVIPNSGIVGIQNHVQPHVAQEGLADQVKRTLQNEWRRHLVVKRSFSALGFAKGRLPEDVYASLGAYYYNNRDPPHKVHEEWGSHKGLFVNYWETDVNFIQIPWNLKRRWQGRLRELVQAWAGVKLEETDMYGMREYTKGARLLTHVDREATHAASLIVNIAQENVTRPWTVEVHDHADRLHEVVMEPGDIVYYESAKALHGRNTPLVSGNYINLFTHYRPTGDPEWFKRDNPEGTPEQLIDVGKCKLVGNLDDYSVGAVQCENPAIGPHLSPTMFKAASGHDLFQWWLDVGPSVQDEASLSDEL</sequence>
<evidence type="ECO:0000256" key="1">
    <source>
        <dbReference type="SAM" id="SignalP"/>
    </source>
</evidence>
<dbReference type="SUPFAM" id="SSF49468">
    <property type="entry name" value="VHL"/>
    <property type="match status" value="1"/>
</dbReference>
<dbReference type="Proteomes" id="UP001530293">
    <property type="component" value="Unassembled WGS sequence"/>
</dbReference>
<feature type="signal peptide" evidence="1">
    <location>
        <begin position="1"/>
        <end position="27"/>
    </location>
</feature>
<keyword evidence="3" id="KW-1185">Reference proteome</keyword>
<dbReference type="InterPro" id="IPR037140">
    <property type="entry name" value="VHL_beta_dom_sf"/>
</dbReference>
<evidence type="ECO:0000313" key="2">
    <source>
        <dbReference type="EMBL" id="KAL3757022.1"/>
    </source>
</evidence>
<feature type="chain" id="PRO_5044792707" evidence="1">
    <location>
        <begin position="28"/>
        <end position="549"/>
    </location>
</feature>
<dbReference type="InterPro" id="IPR036208">
    <property type="entry name" value="VHL_sf"/>
</dbReference>
<protein>
    <submittedName>
        <fullName evidence="2">Uncharacterized protein</fullName>
    </submittedName>
</protein>
<evidence type="ECO:0000313" key="3">
    <source>
        <dbReference type="Proteomes" id="UP001530293"/>
    </source>
</evidence>
<proteinExistence type="predicted"/>
<organism evidence="2 3">
    <name type="scientific">Discostella pseudostelligera</name>
    <dbReference type="NCBI Taxonomy" id="259834"/>
    <lineage>
        <taxon>Eukaryota</taxon>
        <taxon>Sar</taxon>
        <taxon>Stramenopiles</taxon>
        <taxon>Ochrophyta</taxon>
        <taxon>Bacillariophyta</taxon>
        <taxon>Coscinodiscophyceae</taxon>
        <taxon>Thalassiosirophycidae</taxon>
        <taxon>Stephanodiscales</taxon>
        <taxon>Stephanodiscaceae</taxon>
        <taxon>Discostella</taxon>
    </lineage>
</organism>
<name>A0ABD3M093_9STRA</name>
<dbReference type="Gene3D" id="2.60.40.780">
    <property type="entry name" value="von Hippel-Lindau disease tumour suppressor, beta domain"/>
    <property type="match status" value="1"/>
</dbReference>
<keyword evidence="1" id="KW-0732">Signal</keyword>
<dbReference type="AlphaFoldDB" id="A0ABD3M093"/>